<evidence type="ECO:0000256" key="7">
    <source>
        <dbReference type="SAM" id="Phobius"/>
    </source>
</evidence>
<keyword evidence="5 7" id="KW-0472">Membrane</keyword>
<reference evidence="10" key="1">
    <citation type="journal article" date="2019" name="Int. J. Syst. Evol. Microbiol.">
        <title>The Global Catalogue of Microorganisms (GCM) 10K type strain sequencing project: providing services to taxonomists for standard genome sequencing and annotation.</title>
        <authorList>
            <consortium name="The Broad Institute Genomics Platform"/>
            <consortium name="The Broad Institute Genome Sequencing Center for Infectious Disease"/>
            <person name="Wu L."/>
            <person name="Ma J."/>
        </authorList>
    </citation>
    <scope>NUCLEOTIDE SEQUENCE [LARGE SCALE GENOMIC DNA]</scope>
    <source>
        <strain evidence="10">JCM 17494</strain>
    </source>
</reference>
<protein>
    <recommendedName>
        <fullName evidence="8">ABC3 transporter permease C-terminal domain-containing protein</fullName>
    </recommendedName>
</protein>
<dbReference type="PANTHER" id="PTHR30572:SF4">
    <property type="entry name" value="ABC TRANSPORTER PERMEASE YTRF"/>
    <property type="match status" value="1"/>
</dbReference>
<feature type="transmembrane region" description="Helical" evidence="7">
    <location>
        <begin position="125"/>
        <end position="149"/>
    </location>
</feature>
<sequence length="199" mass="20689">MVATYEHDLAFGGHVLSAADARAHTSAGLDSAVLVRSGTASALKDLVSRYPGLTVTEQVAAQDQGDQRTQFLLNLVAVGVILGYVAISVSNTLVMSTVSRRREFALLRLVGTGRRQIVRMMRAEALVTVGLAAVLGTAVAALPLTLLAIGFTGVPLPSGSIWVYLGVLAGAALLGVVSIAVSTRLSLRAKPIDTIGLRE</sequence>
<proteinExistence type="inferred from homology"/>
<comment type="caution">
    <text evidence="9">The sequence shown here is derived from an EMBL/GenBank/DDBJ whole genome shotgun (WGS) entry which is preliminary data.</text>
</comment>
<dbReference type="Proteomes" id="UP001500711">
    <property type="component" value="Unassembled WGS sequence"/>
</dbReference>
<feature type="transmembrane region" description="Helical" evidence="7">
    <location>
        <begin position="71"/>
        <end position="94"/>
    </location>
</feature>
<evidence type="ECO:0000259" key="8">
    <source>
        <dbReference type="Pfam" id="PF02687"/>
    </source>
</evidence>
<keyword evidence="4 7" id="KW-1133">Transmembrane helix</keyword>
<evidence type="ECO:0000256" key="4">
    <source>
        <dbReference type="ARBA" id="ARBA00022989"/>
    </source>
</evidence>
<accession>A0ABP7A2Z2</accession>
<dbReference type="Pfam" id="PF02687">
    <property type="entry name" value="FtsX"/>
    <property type="match status" value="1"/>
</dbReference>
<dbReference type="InterPro" id="IPR050250">
    <property type="entry name" value="Macrolide_Exporter_MacB"/>
</dbReference>
<name>A0ABP7A2Z2_9PSEU</name>
<dbReference type="PANTHER" id="PTHR30572">
    <property type="entry name" value="MEMBRANE COMPONENT OF TRANSPORTER-RELATED"/>
    <property type="match status" value="1"/>
</dbReference>
<evidence type="ECO:0000256" key="6">
    <source>
        <dbReference type="ARBA" id="ARBA00038076"/>
    </source>
</evidence>
<evidence type="ECO:0000256" key="5">
    <source>
        <dbReference type="ARBA" id="ARBA00023136"/>
    </source>
</evidence>
<feature type="transmembrane region" description="Helical" evidence="7">
    <location>
        <begin position="161"/>
        <end position="181"/>
    </location>
</feature>
<evidence type="ECO:0000256" key="3">
    <source>
        <dbReference type="ARBA" id="ARBA00022692"/>
    </source>
</evidence>
<dbReference type="InterPro" id="IPR003838">
    <property type="entry name" value="ABC3_permease_C"/>
</dbReference>
<comment type="subcellular location">
    <subcellularLocation>
        <location evidence="1">Cell membrane</location>
        <topology evidence="1">Multi-pass membrane protein</topology>
    </subcellularLocation>
</comment>
<gene>
    <name evidence="9" type="ORF">GCM10022267_07590</name>
</gene>
<dbReference type="RefSeq" id="WP_346127643.1">
    <property type="nucleotide sequence ID" value="NZ_BAABBE010000002.1"/>
</dbReference>
<organism evidence="9 10">
    <name type="scientific">Lentzea roselyniae</name>
    <dbReference type="NCBI Taxonomy" id="531940"/>
    <lineage>
        <taxon>Bacteria</taxon>
        <taxon>Bacillati</taxon>
        <taxon>Actinomycetota</taxon>
        <taxon>Actinomycetes</taxon>
        <taxon>Pseudonocardiales</taxon>
        <taxon>Pseudonocardiaceae</taxon>
        <taxon>Lentzea</taxon>
    </lineage>
</organism>
<feature type="domain" description="ABC3 transporter permease C-terminal" evidence="8">
    <location>
        <begin position="76"/>
        <end position="190"/>
    </location>
</feature>
<dbReference type="EMBL" id="BAABBE010000002">
    <property type="protein sequence ID" value="GAA3623968.1"/>
    <property type="molecule type" value="Genomic_DNA"/>
</dbReference>
<comment type="similarity">
    <text evidence="6">Belongs to the ABC-4 integral membrane protein family.</text>
</comment>
<evidence type="ECO:0000313" key="9">
    <source>
        <dbReference type="EMBL" id="GAA3623968.1"/>
    </source>
</evidence>
<evidence type="ECO:0000256" key="2">
    <source>
        <dbReference type="ARBA" id="ARBA00022475"/>
    </source>
</evidence>
<keyword evidence="2" id="KW-1003">Cell membrane</keyword>
<keyword evidence="3 7" id="KW-0812">Transmembrane</keyword>
<evidence type="ECO:0000313" key="10">
    <source>
        <dbReference type="Proteomes" id="UP001500711"/>
    </source>
</evidence>
<evidence type="ECO:0000256" key="1">
    <source>
        <dbReference type="ARBA" id="ARBA00004651"/>
    </source>
</evidence>
<keyword evidence="10" id="KW-1185">Reference proteome</keyword>